<sequence>MSTTRRRNCLPRFALSAYPIEHPAVGYSNCISCRSV</sequence>
<reference evidence="1" key="1">
    <citation type="journal article" date="2009" name="PLoS Genet.">
        <title>Sequencing, mapping, and analysis of 27,455 maize full-length cDNAs.</title>
        <authorList>
            <person name="Soderlund C."/>
            <person name="Descour A."/>
            <person name="Kudrna D."/>
            <person name="Bomhoff M."/>
            <person name="Boyd L."/>
            <person name="Currie J."/>
            <person name="Angelova A."/>
            <person name="Collura K."/>
            <person name="Wissotski M."/>
            <person name="Ashley E."/>
            <person name="Morrow D."/>
            <person name="Fernandes J."/>
            <person name="Walbot V."/>
            <person name="Yu Y."/>
        </authorList>
    </citation>
    <scope>NUCLEOTIDE SEQUENCE</scope>
    <source>
        <strain evidence="1">B73</strain>
    </source>
</reference>
<proteinExistence type="evidence at transcript level"/>
<evidence type="ECO:0000313" key="1">
    <source>
        <dbReference type="EMBL" id="ACF83584.1"/>
    </source>
</evidence>
<dbReference type="GeneID" id="100284333"/>
<protein>
    <submittedName>
        <fullName evidence="1">Uncharacterized protein</fullName>
    </submittedName>
</protein>
<dbReference type="RefSeq" id="NP_001150700.1">
    <property type="nucleotide sequence ID" value="NM_001157228.2"/>
</dbReference>
<dbReference type="KEGG" id="zma:100284333"/>
<name>B4FN91_MAIZE</name>
<dbReference type="OrthoDB" id="1649877at2759"/>
<organism evidence="1">
    <name type="scientific">Zea mays</name>
    <name type="common">Maize</name>
    <dbReference type="NCBI Taxonomy" id="4577"/>
    <lineage>
        <taxon>Eukaryota</taxon>
        <taxon>Viridiplantae</taxon>
        <taxon>Streptophyta</taxon>
        <taxon>Embryophyta</taxon>
        <taxon>Tracheophyta</taxon>
        <taxon>Spermatophyta</taxon>
        <taxon>Magnoliopsida</taxon>
        <taxon>Liliopsida</taxon>
        <taxon>Poales</taxon>
        <taxon>Poaceae</taxon>
        <taxon>PACMAD clade</taxon>
        <taxon>Panicoideae</taxon>
        <taxon>Andropogonodae</taxon>
        <taxon>Andropogoneae</taxon>
        <taxon>Tripsacinae</taxon>
        <taxon>Zea</taxon>
    </lineage>
</organism>
<dbReference type="AlphaFoldDB" id="B4FN91"/>
<dbReference type="EMBL" id="BT038579">
    <property type="protein sequence ID" value="ACF83584.1"/>
    <property type="molecule type" value="mRNA"/>
</dbReference>
<accession>B4FN91</accession>